<dbReference type="PANTHER" id="PTHR35585">
    <property type="entry name" value="HHE DOMAIN PROTEIN (AFU_ORTHOLOGUE AFUA_4G00730)"/>
    <property type="match status" value="1"/>
</dbReference>
<name>A0ABQ2AIZ5_9MICC</name>
<comment type="caution">
    <text evidence="2">The sequence shown here is derived from an EMBL/GenBank/DDBJ whole genome shotgun (WGS) entry which is preliminary data.</text>
</comment>
<evidence type="ECO:0000313" key="3">
    <source>
        <dbReference type="Proteomes" id="UP000643279"/>
    </source>
</evidence>
<gene>
    <name evidence="2" type="ORF">GCM10007170_06870</name>
</gene>
<dbReference type="InterPro" id="IPR012312">
    <property type="entry name" value="Hemerythrin-like"/>
</dbReference>
<sequence>MLTGSYPAERTTMDIVEVILSDHHEQRRRFALLDEMHGCGPSDLEAVWKQLRILLEVHAKAEEELFYPALMELGTGAGGKDSAGDETEDAIHDHNEIRDAIGEVAQHPAGSPEWWEAMTKLNEANGDHMAEEEREGLTDFRQHASLELRHRLGLSFAVFESSHADGIKPQDISPEEYVREHE</sequence>
<feature type="domain" description="Hemerythrin-like" evidence="1">
    <location>
        <begin position="15"/>
        <end position="135"/>
    </location>
</feature>
<reference evidence="3" key="1">
    <citation type="journal article" date="2019" name="Int. J. Syst. Evol. Microbiol.">
        <title>The Global Catalogue of Microorganisms (GCM) 10K type strain sequencing project: providing services to taxonomists for standard genome sequencing and annotation.</title>
        <authorList>
            <consortium name="The Broad Institute Genomics Platform"/>
            <consortium name="The Broad Institute Genome Sequencing Center for Infectious Disease"/>
            <person name="Wu L."/>
            <person name="Ma J."/>
        </authorList>
    </citation>
    <scope>NUCLEOTIDE SEQUENCE [LARGE SCALE GENOMIC DNA]</scope>
    <source>
        <strain evidence="3">CGMCC 1.12778</strain>
    </source>
</reference>
<protein>
    <submittedName>
        <fullName evidence="2">Cation-binding protein</fullName>
    </submittedName>
</protein>
<keyword evidence="3" id="KW-1185">Reference proteome</keyword>
<evidence type="ECO:0000313" key="2">
    <source>
        <dbReference type="EMBL" id="GGH91223.1"/>
    </source>
</evidence>
<proteinExistence type="predicted"/>
<dbReference type="Proteomes" id="UP000643279">
    <property type="component" value="Unassembled WGS sequence"/>
</dbReference>
<organism evidence="2 3">
    <name type="scientific">Arthrobacter liuii</name>
    <dbReference type="NCBI Taxonomy" id="1476996"/>
    <lineage>
        <taxon>Bacteria</taxon>
        <taxon>Bacillati</taxon>
        <taxon>Actinomycetota</taxon>
        <taxon>Actinomycetes</taxon>
        <taxon>Micrococcales</taxon>
        <taxon>Micrococcaceae</taxon>
        <taxon>Arthrobacter</taxon>
    </lineage>
</organism>
<dbReference type="Gene3D" id="1.20.120.520">
    <property type="entry name" value="nmb1532 protein domain like"/>
    <property type="match status" value="1"/>
</dbReference>
<dbReference type="PANTHER" id="PTHR35585:SF1">
    <property type="entry name" value="HHE DOMAIN PROTEIN (AFU_ORTHOLOGUE AFUA_4G00730)"/>
    <property type="match status" value="1"/>
</dbReference>
<accession>A0ABQ2AIZ5</accession>
<evidence type="ECO:0000259" key="1">
    <source>
        <dbReference type="Pfam" id="PF01814"/>
    </source>
</evidence>
<dbReference type="EMBL" id="BMFW01000002">
    <property type="protein sequence ID" value="GGH91223.1"/>
    <property type="molecule type" value="Genomic_DNA"/>
</dbReference>
<dbReference type="Pfam" id="PF01814">
    <property type="entry name" value="Hemerythrin"/>
    <property type="match status" value="1"/>
</dbReference>